<accession>U7QZN9</accession>
<gene>
    <name evidence="1" type="ORF">O185_08380</name>
</gene>
<dbReference type="Proteomes" id="UP000017133">
    <property type="component" value="Unassembled WGS sequence"/>
</dbReference>
<keyword evidence="2" id="KW-1185">Reference proteome</keyword>
<reference evidence="1 2" key="1">
    <citation type="submission" date="2013-10" db="EMBL/GenBank/DDBJ databases">
        <title>Whole Genome Shotgun Sequence of Photorhabdus temperata J3.</title>
        <authorList>
            <person name="Park G.-S."/>
            <person name="Hong S.-J."/>
            <person name="Shin J.-H."/>
        </authorList>
    </citation>
    <scope>NUCLEOTIDE SEQUENCE [LARGE SCALE GENOMIC DNA]</scope>
    <source>
        <strain evidence="1 2">J3</strain>
    </source>
</reference>
<sequence>MIIGVGEALAEVGEGQIVYANAARSEVKIN</sequence>
<evidence type="ECO:0000313" key="2">
    <source>
        <dbReference type="Proteomes" id="UP000017133"/>
    </source>
</evidence>
<organism evidence="1 2">
    <name type="scientific">Photorhabdus temperata J3</name>
    <dbReference type="NCBI Taxonomy" id="1389415"/>
    <lineage>
        <taxon>Bacteria</taxon>
        <taxon>Pseudomonadati</taxon>
        <taxon>Pseudomonadota</taxon>
        <taxon>Gammaproteobacteria</taxon>
        <taxon>Enterobacterales</taxon>
        <taxon>Morganellaceae</taxon>
        <taxon>Photorhabdus</taxon>
    </lineage>
</organism>
<evidence type="ECO:0000313" key="1">
    <source>
        <dbReference type="EMBL" id="ERT13519.1"/>
    </source>
</evidence>
<dbReference type="AlphaFoldDB" id="U7QZN9"/>
<proteinExistence type="predicted"/>
<protein>
    <submittedName>
        <fullName evidence="1">Uncharacterized protein</fullName>
    </submittedName>
</protein>
<dbReference type="EMBL" id="AXDT01000071">
    <property type="protein sequence ID" value="ERT13519.1"/>
    <property type="molecule type" value="Genomic_DNA"/>
</dbReference>
<comment type="caution">
    <text evidence="1">The sequence shown here is derived from an EMBL/GenBank/DDBJ whole genome shotgun (WGS) entry which is preliminary data.</text>
</comment>
<name>U7QZN9_PHOTE</name>